<comment type="caution">
    <text evidence="1">The sequence shown here is derived from an EMBL/GenBank/DDBJ whole genome shotgun (WGS) entry which is preliminary data.</text>
</comment>
<dbReference type="EMBL" id="CM047940">
    <property type="protein sequence ID" value="KAI9903998.1"/>
    <property type="molecule type" value="Genomic_DNA"/>
</dbReference>
<dbReference type="Proteomes" id="UP001163324">
    <property type="component" value="Chromosome 1"/>
</dbReference>
<evidence type="ECO:0000313" key="2">
    <source>
        <dbReference type="Proteomes" id="UP001163324"/>
    </source>
</evidence>
<name>A0ACC0VEW4_9HYPO</name>
<organism evidence="1 2">
    <name type="scientific">Trichothecium roseum</name>
    <dbReference type="NCBI Taxonomy" id="47278"/>
    <lineage>
        <taxon>Eukaryota</taxon>
        <taxon>Fungi</taxon>
        <taxon>Dikarya</taxon>
        <taxon>Ascomycota</taxon>
        <taxon>Pezizomycotina</taxon>
        <taxon>Sordariomycetes</taxon>
        <taxon>Hypocreomycetidae</taxon>
        <taxon>Hypocreales</taxon>
        <taxon>Hypocreales incertae sedis</taxon>
        <taxon>Trichothecium</taxon>
    </lineage>
</organism>
<evidence type="ECO:0000313" key="1">
    <source>
        <dbReference type="EMBL" id="KAI9903998.1"/>
    </source>
</evidence>
<proteinExistence type="predicted"/>
<gene>
    <name evidence="1" type="ORF">N3K66_000527</name>
</gene>
<reference evidence="1" key="1">
    <citation type="submission" date="2022-10" db="EMBL/GenBank/DDBJ databases">
        <title>Complete Genome of Trichothecium roseum strain YXFP-22015, a Plant Pathogen Isolated from Citrus.</title>
        <authorList>
            <person name="Wang Y."/>
            <person name="Zhu L."/>
        </authorList>
    </citation>
    <scope>NUCLEOTIDE SEQUENCE</scope>
    <source>
        <strain evidence="1">YXFP-22015</strain>
    </source>
</reference>
<keyword evidence="2" id="KW-1185">Reference proteome</keyword>
<sequence length="1342" mass="145905">MDAPATATESQHSYHPIYYPSASIQTPTTTSTNPTIKTSLDTSSATTAARPTLKTKAHSFTLDGSLDAAVPSSVPTTAVSPSPSAASVSTSTPSNTSLLYPNHFDYVPFWLPQQSNVYYAQLLHYNRLISPARGGGLQAQPLPPVVSASNAQASPRPGSSSKVSPKDGSTGKGNAAAGGHGNQSPHNPDKSRPVITSPEAKPPPKMPPKGTQSQASEGLKKQAPRSVPATSAAKGLAHSSSVPTTPHQHPRQFSSESREPSPNEAVHNHSPRSVYSETNGNVPSLRPLPPPRIGGGCRYETAQANSRRRMPYSGGSDRLESKDTSKIKGKLTEEEERQVATDMREVYDRLLPTEAVEEKRKLLLKKLEDIFNKEWPGHDIRAHLFGSSGNLLCSDASDVDVCIVTKWRDMENVCMIADLLARRGMEKIVCISAAKVPIVKIWDPELNLACDMNVNNTDALENTRLIRTYVEIDPRVRQLAMIIKYWTRRRIINDAAFGGTLSSYTWICLIIAFLQLRTPPVLPALHSLPFKTVRPDNTPSSFADNLKKLRGYGSKNKSSEADLLFQFFRFYAHEFDYDKYTLSIRLGRMIPRLDKGWVQGIAGVFIEEPFNTSRNLGNTADEYSFRGLHMELRRAFDLLSEAKFKEVCEEYVFPKEEERVWSRPAPRRPVLLRSASQNHGNRGGRGGNRGGRHNNYRGGGNGANRRPSSSVPTYDASNTYASQMAMQQQELWPISSGPPYQMAYTNEMMAMAYQENMRQMQYYAQSAAYNPGLSQPMVSSTSSSGHTTDRSRTNSFDTAPPVSAPMRQDLWQAYSMGLAHPFFVQHLPHGTGYGQYPSSPSTPSGTTTSQDIRRPLQRSSATTERGAQAPSSSLRSQSQPAARSQSAQVNYATQPPLPINQAIPNVPGLGPPVVNGTQAPAFVSNDGELDFDETPKGQSMTPRTDEQHEGYFMARTPSPDKSMQQAPMHVPNGPHGAALGEAVTQSATSTPSRRRLSTEQTPQTILDRRMRRTSRSPSPMRQNGSLPNGTFSNGTNPPVTPNGGISNHARNSNQPLVVNGSRLRGNLNPALREQTISTSLSESSVSASSNQSSPAAFEHTFYNGQGYPMSRLASQSSAAADSGTEEQANSYRTGYPPIVVNGSNTTPVPPTSEDASFRDRVSAMRAMYGPVSYVPHQEMAWMVNGQYAPVAPQQMTSHPQSAAIAPLDLATDNRINKVVGHGGSLLSPVYEIRTPSPSTMRKPEVSTKAAKGSNTVNEPKAQGAEESSRETHGNQRHSKSHKPGTGASKSHGGRDHGHVRGAKSEGDSGWQKAGKNKKKSAVVHQPAHAEPAPKNVSERKGG</sequence>
<accession>A0ACC0VEW4</accession>
<protein>
    <submittedName>
        <fullName evidence="1">Uncharacterized protein</fullName>
    </submittedName>
</protein>